<comment type="caution">
    <text evidence="3">The sequence shown here is derived from an EMBL/GenBank/DDBJ whole genome shotgun (WGS) entry which is preliminary data.</text>
</comment>
<feature type="compositionally biased region" description="Polar residues" evidence="2">
    <location>
        <begin position="163"/>
        <end position="184"/>
    </location>
</feature>
<dbReference type="Proteomes" id="UP001150538">
    <property type="component" value="Unassembled WGS sequence"/>
</dbReference>
<evidence type="ECO:0000313" key="4">
    <source>
        <dbReference type="Proteomes" id="UP001150538"/>
    </source>
</evidence>
<feature type="compositionally biased region" description="Gly residues" evidence="2">
    <location>
        <begin position="152"/>
        <end position="161"/>
    </location>
</feature>
<evidence type="ECO:0000256" key="2">
    <source>
        <dbReference type="SAM" id="MobiDB-lite"/>
    </source>
</evidence>
<protein>
    <submittedName>
        <fullName evidence="3">Uncharacterized protein</fullName>
    </submittedName>
</protein>
<evidence type="ECO:0000256" key="1">
    <source>
        <dbReference type="SAM" id="Coils"/>
    </source>
</evidence>
<feature type="compositionally biased region" description="Low complexity" evidence="2">
    <location>
        <begin position="980"/>
        <end position="993"/>
    </location>
</feature>
<organism evidence="3 4">
    <name type="scientific">Mycoemilia scoparia</name>
    <dbReference type="NCBI Taxonomy" id="417184"/>
    <lineage>
        <taxon>Eukaryota</taxon>
        <taxon>Fungi</taxon>
        <taxon>Fungi incertae sedis</taxon>
        <taxon>Zoopagomycota</taxon>
        <taxon>Kickxellomycotina</taxon>
        <taxon>Kickxellomycetes</taxon>
        <taxon>Kickxellales</taxon>
        <taxon>Kickxellaceae</taxon>
        <taxon>Mycoemilia</taxon>
    </lineage>
</organism>
<feature type="coiled-coil region" evidence="1">
    <location>
        <begin position="389"/>
        <end position="529"/>
    </location>
</feature>
<feature type="region of interest" description="Disordered" evidence="2">
    <location>
        <begin position="576"/>
        <end position="641"/>
    </location>
</feature>
<name>A0A9W8DJN5_9FUNG</name>
<keyword evidence="4" id="KW-1185">Reference proteome</keyword>
<feature type="compositionally biased region" description="Low complexity" evidence="2">
    <location>
        <begin position="603"/>
        <end position="619"/>
    </location>
</feature>
<sequence>EAILNTFLMANNKDNINSYSGGATSSFSSKLGWGSTSSGLVGKPRMKLFGVGGSGSKKQRPFTEFEVLPSNASRSSFSYISGNIGAGASSSFSTTRTDTMSTAASSVSGTFGASDLSVLSKEEEKEKAGGGQRNTSSINLDYHTPASPKSPGGFGSGGGPGSNCSNSIHESISRGNSTKSYHQPSIYPNLTNDISAFIIEPKESDDVLATSFFEVLEQLNLKSTENFHLEDIMTSIRDETDISSSINNNSTYKDKSTEEFIIAKQMVAQSIGDQLSLNSVMSQDQLKVLKATCQSLDEKIKSAQDGERNQNNLLEGISKIMKLHDQNKAAYQDALTKASDIEQRIHVYEKSIMKSQLQQSEINHQLLMHRIGVLTGTLRSQAKLYNDIEVEYITEREALQNKVSKLEARLEEQQKTSEAKTQELEEKLESQKLGLDYWKSQAQLYMEKTAQANDEIERRGQEVERLEGRLFMSLENENSIKRKLTQSHSILKEVKEEIRSKEEALVNTRTEAAMAKREMEEKIRRALANPDSSSGNPSSSRVSEKLLVPVVEGLRKLVPKVQALKQIQLEHSNTISSTLASTSLSSSEEEDKKESDGIEQAQDTRTTTNKTTNSDNSVTIPGEIHSNLSDDDDDDDGYDNEINRLNQDLANQELTEIQLNIINSLLWSPNSNTFDLKNLPDIIAVIDKTLVFCLKLHSDIINSRQSNTKLSKELEDIRSQHALQKTLSQQKDTEISDLTESIAKVRATESQLDTMLATIAGFLELDPKELKSVINQALSEGQNDKQRTNEILRQNISTDIIVDSSSLGYVAKVNSELMNRINNLEKWLHYRDSEFRYVFMQLQGAEVVLKSVLGKAISVGSRVPQQQDQSQVTATVINNNESGIGGGGGSSSISSGIAGLIRHTSKPSLNTSQQNLVQQQQSSSAAATGGYAYSMKGMTGFFQKLNLSIGGSTTTNEQTSANENSVSSSVTGNPSEIDSQHTPQQQKQQQPQNPLITIASNIITLSNHIKSEISKTKNQLLHDKKTISEAKIQIQLSNTRQNQLLQTLEQEQWKYQSIQREIEQLQGELENAKEMVQTQTLKKEMAERQLTQIRIKAWDEGKETKNNIIDDGRNSRSGGGGGGEAEKEYFGSNNKNNNVQNIVSPKITGRRDVLLDDDALDLDSQKPFGMFAGGGSMSRTSISSDRGRYSISFDML</sequence>
<reference evidence="3" key="1">
    <citation type="submission" date="2022-07" db="EMBL/GenBank/DDBJ databases">
        <title>Phylogenomic reconstructions and comparative analyses of Kickxellomycotina fungi.</title>
        <authorList>
            <person name="Reynolds N.K."/>
            <person name="Stajich J.E."/>
            <person name="Barry K."/>
            <person name="Grigoriev I.V."/>
            <person name="Crous P."/>
            <person name="Smith M.E."/>
        </authorList>
    </citation>
    <scope>NUCLEOTIDE SEQUENCE</scope>
    <source>
        <strain evidence="3">NBRC 100468</strain>
    </source>
</reference>
<feature type="non-terminal residue" evidence="3">
    <location>
        <position position="1"/>
    </location>
</feature>
<dbReference type="AlphaFoldDB" id="A0A9W8DJN5"/>
<feature type="compositionally biased region" description="Low complexity" evidence="2">
    <location>
        <begin position="576"/>
        <end position="586"/>
    </location>
</feature>
<proteinExistence type="predicted"/>
<gene>
    <name evidence="3" type="ORF">H4219_006101</name>
</gene>
<feature type="region of interest" description="Disordered" evidence="2">
    <location>
        <begin position="120"/>
        <end position="184"/>
    </location>
</feature>
<dbReference type="OrthoDB" id="10677889at2759"/>
<feature type="region of interest" description="Disordered" evidence="2">
    <location>
        <begin position="953"/>
        <end position="993"/>
    </location>
</feature>
<feature type="region of interest" description="Disordered" evidence="2">
    <location>
        <begin position="1106"/>
        <end position="1137"/>
    </location>
</feature>
<feature type="coiled-coil region" evidence="1">
    <location>
        <begin position="1048"/>
        <end position="1089"/>
    </location>
</feature>
<keyword evidence="1" id="KW-0175">Coiled coil</keyword>
<feature type="compositionally biased region" description="Polar residues" evidence="2">
    <location>
        <begin position="953"/>
        <end position="977"/>
    </location>
</feature>
<feature type="compositionally biased region" description="Acidic residues" evidence="2">
    <location>
        <begin position="629"/>
        <end position="639"/>
    </location>
</feature>
<evidence type="ECO:0000313" key="3">
    <source>
        <dbReference type="EMBL" id="KAJ1910881.1"/>
    </source>
</evidence>
<accession>A0A9W8DJN5</accession>
<dbReference type="EMBL" id="JANBPU010000515">
    <property type="protein sequence ID" value="KAJ1910881.1"/>
    <property type="molecule type" value="Genomic_DNA"/>
</dbReference>